<dbReference type="GO" id="GO:0005504">
    <property type="term" value="F:fatty acid binding"/>
    <property type="evidence" value="ECO:0007669"/>
    <property type="project" value="TreeGrafter"/>
</dbReference>
<accession>A0A7J7FDH9</accession>
<dbReference type="FunFam" id="2.40.110.10:FF:000019">
    <property type="entry name" value="Acyl-coenzyme A oxidase"/>
    <property type="match status" value="1"/>
</dbReference>
<dbReference type="GO" id="GO:0003997">
    <property type="term" value="F:acyl-CoA oxidase activity"/>
    <property type="evidence" value="ECO:0007669"/>
    <property type="project" value="InterPro"/>
</dbReference>
<dbReference type="AlphaFoldDB" id="A0A7J7FDH9"/>
<name>A0A7J7FDH9_DICBM</name>
<evidence type="ECO:0000256" key="2">
    <source>
        <dbReference type="ARBA" id="ARBA00022630"/>
    </source>
</evidence>
<dbReference type="Gene3D" id="2.40.110.10">
    <property type="entry name" value="Butyryl-CoA Dehydrogenase, subunit A, domain 2"/>
    <property type="match status" value="1"/>
</dbReference>
<protein>
    <recommendedName>
        <fullName evidence="4">Acyl-CoA oxidase/dehydrogenase middle domain-containing protein</fullName>
    </recommendedName>
</protein>
<keyword evidence="6" id="KW-1185">Reference proteome</keyword>
<dbReference type="PANTHER" id="PTHR10909">
    <property type="entry name" value="ELECTRON TRANSPORT OXIDOREDUCTASE"/>
    <property type="match status" value="1"/>
</dbReference>
<proteinExistence type="predicted"/>
<organism evidence="5 6">
    <name type="scientific">Diceros bicornis minor</name>
    <name type="common">South-central black rhinoceros</name>
    <dbReference type="NCBI Taxonomy" id="77932"/>
    <lineage>
        <taxon>Eukaryota</taxon>
        <taxon>Metazoa</taxon>
        <taxon>Chordata</taxon>
        <taxon>Craniata</taxon>
        <taxon>Vertebrata</taxon>
        <taxon>Euteleostomi</taxon>
        <taxon>Mammalia</taxon>
        <taxon>Eutheria</taxon>
        <taxon>Laurasiatheria</taxon>
        <taxon>Perissodactyla</taxon>
        <taxon>Rhinocerotidae</taxon>
        <taxon>Diceros</taxon>
    </lineage>
</organism>
<evidence type="ECO:0000259" key="4">
    <source>
        <dbReference type="Pfam" id="PF02770"/>
    </source>
</evidence>
<comment type="cofactor">
    <cofactor evidence="1">
        <name>FAD</name>
        <dbReference type="ChEBI" id="CHEBI:57692"/>
    </cofactor>
</comment>
<evidence type="ECO:0000256" key="3">
    <source>
        <dbReference type="ARBA" id="ARBA00022827"/>
    </source>
</evidence>
<keyword evidence="3" id="KW-0274">FAD</keyword>
<dbReference type="EMBL" id="JACDTQ010000773">
    <property type="protein sequence ID" value="KAF5926132.1"/>
    <property type="molecule type" value="Genomic_DNA"/>
</dbReference>
<dbReference type="InterPro" id="IPR009100">
    <property type="entry name" value="AcylCoA_DH/oxidase_NM_dom_sf"/>
</dbReference>
<dbReference type="InterPro" id="IPR006091">
    <property type="entry name" value="Acyl-CoA_Oxase/DH_mid-dom"/>
</dbReference>
<sequence>MATLRKDENIYFSKAEKTKNFISRNLVIGEVLSTADMATGVKCGIIYWLFGGAIRNLGSPGHVTKWLQPLQEQKYTGVFAMTERGHGSNVRGIQTEATFDLSAQEFVINTPCENAEKMYIGNAMYGNYAAVFAQLIINGRCQGPHCFIVPIRDGNGSLYPGVTAIDMMYKEGLQGVDNGILIFDKVRIPRENLLDKFGSVTPDGQYHSPIKNKSARFNAMLAALTPSRLALTFQALGAMKGWVTISEAELPKPRSSQKIKVLEGPLLLLGAQHSLFSGPSLSLCLFHQEGLNFIHLTPGLTSVPSCLNSRKILLYSLLLGLSHSQEACLTRASPCSALPMSGHSCDPVNTMLSAEPVAARSPMALIPVPVSRWLFKGGWVTRRSDTFCRGAEVPWIPGYLEQSIVTRVGTCPAQEADLPGDGETPHRVWWPQTLREGAPPLWLALMDTDLGHGDLIASVLGEDDLTSPLGNSPFLELKHRTDCPSCLLRRYGLAHSAVGMRPWQSGVPRVGVLLTQGTSDTHGPYCRLCLLSTSQDSWTVSVGTWGAGSFLIAKNKAKKKKKK</sequence>
<comment type="caution">
    <text evidence="5">The sequence shown here is derived from an EMBL/GenBank/DDBJ whole genome shotgun (WGS) entry which is preliminary data.</text>
</comment>
<keyword evidence="2" id="KW-0285">Flavoprotein</keyword>
<dbReference type="GO" id="GO:0033540">
    <property type="term" value="P:fatty acid beta-oxidation using acyl-CoA oxidase"/>
    <property type="evidence" value="ECO:0007669"/>
    <property type="project" value="TreeGrafter"/>
</dbReference>
<dbReference type="PANTHER" id="PTHR10909:SF352">
    <property type="entry name" value="ACYL-COENZYME A OXIDASE-LIKE PROTEIN"/>
    <property type="match status" value="1"/>
</dbReference>
<dbReference type="SUPFAM" id="SSF56645">
    <property type="entry name" value="Acyl-CoA dehydrogenase NM domain-like"/>
    <property type="match status" value="1"/>
</dbReference>
<dbReference type="GO" id="GO:0055088">
    <property type="term" value="P:lipid homeostasis"/>
    <property type="evidence" value="ECO:0007669"/>
    <property type="project" value="TreeGrafter"/>
</dbReference>
<dbReference type="GO" id="GO:0005777">
    <property type="term" value="C:peroxisome"/>
    <property type="evidence" value="ECO:0007669"/>
    <property type="project" value="InterPro"/>
</dbReference>
<dbReference type="Proteomes" id="UP000551758">
    <property type="component" value="Unassembled WGS sequence"/>
</dbReference>
<evidence type="ECO:0000313" key="6">
    <source>
        <dbReference type="Proteomes" id="UP000551758"/>
    </source>
</evidence>
<dbReference type="Pfam" id="PF02770">
    <property type="entry name" value="Acyl-CoA_dh_M"/>
    <property type="match status" value="1"/>
</dbReference>
<feature type="domain" description="Acyl-CoA oxidase/dehydrogenase middle" evidence="4">
    <location>
        <begin position="79"/>
        <end position="186"/>
    </location>
</feature>
<evidence type="ECO:0000313" key="5">
    <source>
        <dbReference type="EMBL" id="KAF5926132.1"/>
    </source>
</evidence>
<dbReference type="InterPro" id="IPR012258">
    <property type="entry name" value="Acyl-CoA_oxidase"/>
</dbReference>
<evidence type="ECO:0000256" key="1">
    <source>
        <dbReference type="ARBA" id="ARBA00001974"/>
    </source>
</evidence>
<reference evidence="5 6" key="1">
    <citation type="journal article" date="2020" name="Mol. Biol. Evol.">
        <title>Interspecific Gene Flow and the Evolution of Specialization in Black and White Rhinoceros.</title>
        <authorList>
            <person name="Moodley Y."/>
            <person name="Westbury M.V."/>
            <person name="Russo I.M."/>
            <person name="Gopalakrishnan S."/>
            <person name="Rakotoarivelo A."/>
            <person name="Olsen R.A."/>
            <person name="Prost S."/>
            <person name="Tunstall T."/>
            <person name="Ryder O.A."/>
            <person name="Dalen L."/>
            <person name="Bruford M.W."/>
        </authorList>
    </citation>
    <scope>NUCLEOTIDE SEQUENCE [LARGE SCALE GENOMIC DNA]</scope>
    <source>
        <strain evidence="5">SBR-YM</strain>
        <tissue evidence="5">Skin</tissue>
    </source>
</reference>
<gene>
    <name evidence="5" type="ORF">HPG69_011258</name>
</gene>
<dbReference type="InterPro" id="IPR046373">
    <property type="entry name" value="Acyl-CoA_Oxase/DH_mid-dom_sf"/>
</dbReference>
<dbReference type="GO" id="GO:0071949">
    <property type="term" value="F:FAD binding"/>
    <property type="evidence" value="ECO:0007669"/>
    <property type="project" value="InterPro"/>
</dbReference>